<dbReference type="AlphaFoldDB" id="A0AA35SSJ5"/>
<evidence type="ECO:0000256" key="4">
    <source>
        <dbReference type="SAM" id="MobiDB-lite"/>
    </source>
</evidence>
<dbReference type="InterPro" id="IPR036907">
    <property type="entry name" value="5'-Nucleotdase_C_sf"/>
</dbReference>
<evidence type="ECO:0000259" key="6">
    <source>
        <dbReference type="Pfam" id="PF02872"/>
    </source>
</evidence>
<dbReference type="InterPro" id="IPR006179">
    <property type="entry name" value="5_nucleotidase/apyrase"/>
</dbReference>
<keyword evidence="3" id="KW-0547">Nucleotide-binding</keyword>
<dbReference type="InterPro" id="IPR041821">
    <property type="entry name" value="CG11883_N"/>
</dbReference>
<dbReference type="SUPFAM" id="SSF55816">
    <property type="entry name" value="5'-nucleotidase (syn. UDP-sugar hydrolase), C-terminal domain"/>
    <property type="match status" value="1"/>
</dbReference>
<dbReference type="SUPFAM" id="SSF56300">
    <property type="entry name" value="Metallo-dependent phosphatases"/>
    <property type="match status" value="1"/>
</dbReference>
<feature type="compositionally biased region" description="Low complexity" evidence="4">
    <location>
        <begin position="9"/>
        <end position="22"/>
    </location>
</feature>
<accession>A0AA35SSJ5</accession>
<evidence type="ECO:0000313" key="8">
    <source>
        <dbReference type="Proteomes" id="UP001174909"/>
    </source>
</evidence>
<dbReference type="Pfam" id="PF02872">
    <property type="entry name" value="5_nucleotid_C"/>
    <property type="match status" value="1"/>
</dbReference>
<gene>
    <name evidence="7" type="ORF">GBAR_LOCUS19611</name>
</gene>
<proteinExistence type="inferred from homology"/>
<dbReference type="PANTHER" id="PTHR11575">
    <property type="entry name" value="5'-NUCLEOTIDASE-RELATED"/>
    <property type="match status" value="1"/>
</dbReference>
<keyword evidence="3" id="KW-0378">Hydrolase</keyword>
<dbReference type="PANTHER" id="PTHR11575:SF48">
    <property type="entry name" value="5'-NUCLEOTIDASE"/>
    <property type="match status" value="1"/>
</dbReference>
<dbReference type="Gene3D" id="3.90.780.10">
    <property type="entry name" value="5'-Nucleotidase, C-terminal domain"/>
    <property type="match status" value="1"/>
</dbReference>
<dbReference type="InterPro" id="IPR008334">
    <property type="entry name" value="5'-Nucleotdase_C"/>
</dbReference>
<dbReference type="InterPro" id="IPR029052">
    <property type="entry name" value="Metallo-depent_PP-like"/>
</dbReference>
<evidence type="ECO:0000256" key="3">
    <source>
        <dbReference type="RuleBase" id="RU362119"/>
    </source>
</evidence>
<evidence type="ECO:0000259" key="5">
    <source>
        <dbReference type="Pfam" id="PF00149"/>
    </source>
</evidence>
<evidence type="ECO:0000256" key="1">
    <source>
        <dbReference type="ARBA" id="ARBA00006654"/>
    </source>
</evidence>
<reference evidence="7" key="1">
    <citation type="submission" date="2023-03" db="EMBL/GenBank/DDBJ databases">
        <authorList>
            <person name="Steffen K."/>
            <person name="Cardenas P."/>
        </authorList>
    </citation>
    <scope>NUCLEOTIDE SEQUENCE</scope>
</reference>
<name>A0AA35SSJ5_GEOBA</name>
<comment type="caution">
    <text evidence="7">The sequence shown here is derived from an EMBL/GenBank/DDBJ whole genome shotgun (WGS) entry which is preliminary data.</text>
</comment>
<feature type="region of interest" description="Disordered" evidence="4">
    <location>
        <begin position="64"/>
        <end position="104"/>
    </location>
</feature>
<evidence type="ECO:0000256" key="2">
    <source>
        <dbReference type="ARBA" id="ARBA00022729"/>
    </source>
</evidence>
<dbReference type="GO" id="GO:0009166">
    <property type="term" value="P:nucleotide catabolic process"/>
    <property type="evidence" value="ECO:0007669"/>
    <property type="project" value="InterPro"/>
</dbReference>
<feature type="domain" description="5'-Nucleotidase C-terminal" evidence="6">
    <location>
        <begin position="396"/>
        <end position="542"/>
    </location>
</feature>
<protein>
    <submittedName>
        <fullName evidence="7">Trifunctional nucleotide phosphoesterase protein YfkN</fullName>
    </submittedName>
</protein>
<sequence>YLATKFDKTTPSSLSSFSTPRSSGEELSSVEETACVLQKRRCLGPRAPMGCTVSKSRVVVSSIREQQQSMTSIAPPATQSSASSVGLQDSQEAERVSSSTPKGDVADSLTIVHFNDVYEVQEREKEPVGGAARFKTAVDNVARKQNPLVVFSGDCLNPSALSVATEGKHMVPVLNSLGVHLATYGNHEFDFGVEHLVEIANQTEFPWLMGNVRDRQTGRLLAEGQESHVLDWDGRKIGFIGLVEKEWLETLATIELEELEFTDYVECARQLLPSLQDQGCDLVVAVTHMRWHNDRRLAREVPEIDLILGGHDHDYQREMVNNTLVIKSGSDFRDFSQITVNFSNSRRPTFDVIRHTITRGIPPDPGMAALVANYCDSTEDIMKEPIGSIECALEGRFSRIRTGETNLGNLVTDIMRSSTRSEIALLNSGTFRSDALHEAGVFRVKDLMTILPLVDPLWKLEVSGEQLLLALENGVSQYPRLEGRFPQVSGVSFTFDPSRPSFNRVCEKTVLINEEPLERERTYTLCTKEYIARGKDGYSVFKSAKILMDHEAGIILNSEVRNFFQSCRQLIQQNHHHHHFLPRVTSPFRISSISSRPRIHPQVEGRITHTSSG</sequence>
<feature type="domain" description="Calcineurin-like phosphoesterase" evidence="5">
    <location>
        <begin position="110"/>
        <end position="315"/>
    </location>
</feature>
<feature type="non-terminal residue" evidence="7">
    <location>
        <position position="1"/>
    </location>
</feature>
<dbReference type="GO" id="GO:0016787">
    <property type="term" value="F:hydrolase activity"/>
    <property type="evidence" value="ECO:0007669"/>
    <property type="project" value="UniProtKB-KW"/>
</dbReference>
<keyword evidence="2" id="KW-0732">Signal</keyword>
<feature type="region of interest" description="Disordered" evidence="4">
    <location>
        <begin position="1"/>
        <end position="30"/>
    </location>
</feature>
<dbReference type="Gene3D" id="3.60.21.10">
    <property type="match status" value="1"/>
</dbReference>
<dbReference type="InterPro" id="IPR004843">
    <property type="entry name" value="Calcineurin-like_PHP"/>
</dbReference>
<comment type="similarity">
    <text evidence="1 3">Belongs to the 5'-nucleotidase family.</text>
</comment>
<organism evidence="7 8">
    <name type="scientific">Geodia barretti</name>
    <name type="common">Barrett's horny sponge</name>
    <dbReference type="NCBI Taxonomy" id="519541"/>
    <lineage>
        <taxon>Eukaryota</taxon>
        <taxon>Metazoa</taxon>
        <taxon>Porifera</taxon>
        <taxon>Demospongiae</taxon>
        <taxon>Heteroscleromorpha</taxon>
        <taxon>Tetractinellida</taxon>
        <taxon>Astrophorina</taxon>
        <taxon>Geodiidae</taxon>
        <taxon>Geodia</taxon>
    </lineage>
</organism>
<dbReference type="Proteomes" id="UP001174909">
    <property type="component" value="Unassembled WGS sequence"/>
</dbReference>
<dbReference type="CDD" id="cd07406">
    <property type="entry name" value="MPP_CG11883_N"/>
    <property type="match status" value="1"/>
</dbReference>
<dbReference type="PRINTS" id="PR01607">
    <property type="entry name" value="APYRASEFAMLY"/>
</dbReference>
<dbReference type="Pfam" id="PF00149">
    <property type="entry name" value="Metallophos"/>
    <property type="match status" value="1"/>
</dbReference>
<feature type="compositionally biased region" description="Polar residues" evidence="4">
    <location>
        <begin position="64"/>
        <end position="101"/>
    </location>
</feature>
<dbReference type="EMBL" id="CASHTH010002758">
    <property type="protein sequence ID" value="CAI8034919.1"/>
    <property type="molecule type" value="Genomic_DNA"/>
</dbReference>
<evidence type="ECO:0000313" key="7">
    <source>
        <dbReference type="EMBL" id="CAI8034919.1"/>
    </source>
</evidence>
<dbReference type="GO" id="GO:0000166">
    <property type="term" value="F:nucleotide binding"/>
    <property type="evidence" value="ECO:0007669"/>
    <property type="project" value="UniProtKB-KW"/>
</dbReference>
<keyword evidence="8" id="KW-1185">Reference proteome</keyword>